<protein>
    <submittedName>
        <fullName evidence="1">Uncharacterized protein</fullName>
    </submittedName>
</protein>
<dbReference type="EMBL" id="CABITT030000005">
    <property type="protein sequence ID" value="VVB04695.1"/>
    <property type="molecule type" value="Genomic_DNA"/>
</dbReference>
<reference evidence="1" key="1">
    <citation type="submission" date="2019-07" db="EMBL/GenBank/DDBJ databases">
        <authorList>
            <person name="Dittberner H."/>
        </authorList>
    </citation>
    <scope>NUCLEOTIDE SEQUENCE [LARGE SCALE GENOMIC DNA]</scope>
</reference>
<proteinExistence type="predicted"/>
<dbReference type="AlphaFoldDB" id="A0A565BTK2"/>
<comment type="caution">
    <text evidence="1">The sequence shown here is derived from an EMBL/GenBank/DDBJ whole genome shotgun (WGS) entry which is preliminary data.</text>
</comment>
<evidence type="ECO:0000313" key="1">
    <source>
        <dbReference type="EMBL" id="VVB04695.1"/>
    </source>
</evidence>
<keyword evidence="2" id="KW-1185">Reference proteome</keyword>
<gene>
    <name evidence="1" type="ORF">ANE_LOCUS15139</name>
</gene>
<evidence type="ECO:0000313" key="2">
    <source>
        <dbReference type="Proteomes" id="UP000489600"/>
    </source>
</evidence>
<accession>A0A565BTK2</accession>
<organism evidence="1 2">
    <name type="scientific">Arabis nemorensis</name>
    <dbReference type="NCBI Taxonomy" id="586526"/>
    <lineage>
        <taxon>Eukaryota</taxon>
        <taxon>Viridiplantae</taxon>
        <taxon>Streptophyta</taxon>
        <taxon>Embryophyta</taxon>
        <taxon>Tracheophyta</taxon>
        <taxon>Spermatophyta</taxon>
        <taxon>Magnoliopsida</taxon>
        <taxon>eudicotyledons</taxon>
        <taxon>Gunneridae</taxon>
        <taxon>Pentapetalae</taxon>
        <taxon>rosids</taxon>
        <taxon>malvids</taxon>
        <taxon>Brassicales</taxon>
        <taxon>Brassicaceae</taxon>
        <taxon>Arabideae</taxon>
        <taxon>Arabis</taxon>
    </lineage>
</organism>
<sequence length="144" mass="16274">MLEDQTARVCRLEAKRRKKNNDLRNEIGCDAASAFGISRPQHLGRSWHLEQYRHLVTSVAHHDIDTRSQHRHQHHSLGDIGADPRMTSALRVPDFGTACAPHRYRVFPTSVPRVPHIGTVCSRLRYRVFSTSVLCVPDIGTACS</sequence>
<name>A0A565BTK2_9BRAS</name>
<dbReference type="Proteomes" id="UP000489600">
    <property type="component" value="Unassembled WGS sequence"/>
</dbReference>